<dbReference type="OrthoDB" id="432719at2759"/>
<organism evidence="1 2">
    <name type="scientific">Striga asiatica</name>
    <name type="common">Asiatic witchweed</name>
    <name type="synonym">Buchnera asiatica</name>
    <dbReference type="NCBI Taxonomy" id="4170"/>
    <lineage>
        <taxon>Eukaryota</taxon>
        <taxon>Viridiplantae</taxon>
        <taxon>Streptophyta</taxon>
        <taxon>Embryophyta</taxon>
        <taxon>Tracheophyta</taxon>
        <taxon>Spermatophyta</taxon>
        <taxon>Magnoliopsida</taxon>
        <taxon>eudicotyledons</taxon>
        <taxon>Gunneridae</taxon>
        <taxon>Pentapetalae</taxon>
        <taxon>asterids</taxon>
        <taxon>lamiids</taxon>
        <taxon>Lamiales</taxon>
        <taxon>Orobanchaceae</taxon>
        <taxon>Buchnereae</taxon>
        <taxon>Striga</taxon>
    </lineage>
</organism>
<evidence type="ECO:0000313" key="1">
    <source>
        <dbReference type="EMBL" id="GER29340.1"/>
    </source>
</evidence>
<comment type="caution">
    <text evidence="1">The sequence shown here is derived from an EMBL/GenBank/DDBJ whole genome shotgun (WGS) entry which is preliminary data.</text>
</comment>
<protein>
    <submittedName>
        <fullName evidence="1">Cytochrome P450</fullName>
    </submittedName>
</protein>
<accession>A0A5A7P9B2</accession>
<dbReference type="AlphaFoldDB" id="A0A5A7P9B2"/>
<reference evidence="2" key="1">
    <citation type="journal article" date="2019" name="Curr. Biol.">
        <title>Genome Sequence of Striga asiatica Provides Insight into the Evolution of Plant Parasitism.</title>
        <authorList>
            <person name="Yoshida S."/>
            <person name="Kim S."/>
            <person name="Wafula E.K."/>
            <person name="Tanskanen J."/>
            <person name="Kim Y.M."/>
            <person name="Honaas L."/>
            <person name="Yang Z."/>
            <person name="Spallek T."/>
            <person name="Conn C.E."/>
            <person name="Ichihashi Y."/>
            <person name="Cheong K."/>
            <person name="Cui S."/>
            <person name="Der J.P."/>
            <person name="Gundlach H."/>
            <person name="Jiao Y."/>
            <person name="Hori C."/>
            <person name="Ishida J.K."/>
            <person name="Kasahara H."/>
            <person name="Kiba T."/>
            <person name="Kim M.S."/>
            <person name="Koo N."/>
            <person name="Laohavisit A."/>
            <person name="Lee Y.H."/>
            <person name="Lumba S."/>
            <person name="McCourt P."/>
            <person name="Mortimer J.C."/>
            <person name="Mutuku J.M."/>
            <person name="Nomura T."/>
            <person name="Sasaki-Sekimoto Y."/>
            <person name="Seto Y."/>
            <person name="Wang Y."/>
            <person name="Wakatake T."/>
            <person name="Sakakibara H."/>
            <person name="Demura T."/>
            <person name="Yamaguchi S."/>
            <person name="Yoneyama K."/>
            <person name="Manabe R.I."/>
            <person name="Nelson D.C."/>
            <person name="Schulman A.H."/>
            <person name="Timko M.P."/>
            <person name="dePamphilis C.W."/>
            <person name="Choi D."/>
            <person name="Shirasu K."/>
        </authorList>
    </citation>
    <scope>NUCLEOTIDE SEQUENCE [LARGE SCALE GENOMIC DNA]</scope>
    <source>
        <strain evidence="2">cv. UVA1</strain>
    </source>
</reference>
<proteinExistence type="predicted"/>
<dbReference type="EMBL" id="BKCP01003669">
    <property type="protein sequence ID" value="GER29340.1"/>
    <property type="molecule type" value="Genomic_DNA"/>
</dbReference>
<name>A0A5A7P9B2_STRAF</name>
<dbReference type="Proteomes" id="UP000325081">
    <property type="component" value="Unassembled WGS sequence"/>
</dbReference>
<gene>
    <name evidence="1" type="ORF">STAS_05195</name>
</gene>
<sequence length="101" mass="11336">MATQQKIPRTKNKNKQHIEHAININDESVIVELVVTGCLRVLAVVEETDDLHLTRTLTVGKPVVVNTRLLKNMVLKDFFEIVAAAEVFRVNLAETCGEKLN</sequence>
<evidence type="ECO:0000313" key="2">
    <source>
        <dbReference type="Proteomes" id="UP000325081"/>
    </source>
</evidence>
<keyword evidence="2" id="KW-1185">Reference proteome</keyword>